<feature type="region of interest" description="Disordered" evidence="1">
    <location>
        <begin position="1"/>
        <end position="25"/>
    </location>
</feature>
<evidence type="ECO:0000313" key="3">
    <source>
        <dbReference type="Proteomes" id="UP000501690"/>
    </source>
</evidence>
<organism evidence="2 3">
    <name type="scientific">Vigna unguiculata</name>
    <name type="common">Cowpea</name>
    <dbReference type="NCBI Taxonomy" id="3917"/>
    <lineage>
        <taxon>Eukaryota</taxon>
        <taxon>Viridiplantae</taxon>
        <taxon>Streptophyta</taxon>
        <taxon>Embryophyta</taxon>
        <taxon>Tracheophyta</taxon>
        <taxon>Spermatophyta</taxon>
        <taxon>Magnoliopsida</taxon>
        <taxon>eudicotyledons</taxon>
        <taxon>Gunneridae</taxon>
        <taxon>Pentapetalae</taxon>
        <taxon>rosids</taxon>
        <taxon>fabids</taxon>
        <taxon>Fabales</taxon>
        <taxon>Fabaceae</taxon>
        <taxon>Papilionoideae</taxon>
        <taxon>50 kb inversion clade</taxon>
        <taxon>NPAAA clade</taxon>
        <taxon>indigoferoid/millettioid clade</taxon>
        <taxon>Phaseoleae</taxon>
        <taxon>Vigna</taxon>
    </lineage>
</organism>
<evidence type="ECO:0000256" key="1">
    <source>
        <dbReference type="SAM" id="MobiDB-lite"/>
    </source>
</evidence>
<feature type="compositionally biased region" description="Polar residues" evidence="1">
    <location>
        <begin position="1"/>
        <end position="21"/>
    </location>
</feature>
<name>A0A4D6KNM1_VIGUN</name>
<dbReference type="EMBL" id="CP039345">
    <property type="protein sequence ID" value="QCD79268.1"/>
    <property type="molecule type" value="Genomic_DNA"/>
</dbReference>
<proteinExistence type="predicted"/>
<evidence type="ECO:0000313" key="2">
    <source>
        <dbReference type="EMBL" id="QCD79268.1"/>
    </source>
</evidence>
<dbReference type="AlphaFoldDB" id="A0A4D6KNM1"/>
<gene>
    <name evidence="2" type="ORF">DEO72_LG1g2907</name>
</gene>
<protein>
    <submittedName>
        <fullName evidence="2">Uncharacterized protein</fullName>
    </submittedName>
</protein>
<sequence>MTPQQRLIEQSKNNSANTTNIVPMPNRAPRLRMTFIRQMARSITNVGYGFVLQRFVGCNDNEAGPSNTHITDTQHGSTHAPQRFEEYNAYEAPLSTSPVMVLPHKSFQDVMIMKQDQVIRTLLTLNMVNYSKRRKEHKKSERRNEETEKKLCRVAQTQAISPKRELGPPFSPKRRRITPKRELVQWRSSFAATLAQARFDVANLA</sequence>
<keyword evidence="3" id="KW-1185">Reference proteome</keyword>
<accession>A0A4D6KNM1</accession>
<reference evidence="2 3" key="1">
    <citation type="submission" date="2019-04" db="EMBL/GenBank/DDBJ databases">
        <title>An improved genome assembly and genetic linkage map for asparagus bean, Vigna unguiculata ssp. sesquipedialis.</title>
        <authorList>
            <person name="Xia Q."/>
            <person name="Zhang R."/>
            <person name="Dong Y."/>
        </authorList>
    </citation>
    <scope>NUCLEOTIDE SEQUENCE [LARGE SCALE GENOMIC DNA]</scope>
    <source>
        <tissue evidence="2">Leaf</tissue>
    </source>
</reference>
<dbReference type="Proteomes" id="UP000501690">
    <property type="component" value="Linkage Group LG1"/>
</dbReference>